<dbReference type="Proteomes" id="UP001499979">
    <property type="component" value="Unassembled WGS sequence"/>
</dbReference>
<gene>
    <name evidence="2" type="ORF">GCM10009606_19720</name>
</gene>
<comment type="caution">
    <text evidence="2">The sequence shown here is derived from an EMBL/GenBank/DDBJ whole genome shotgun (WGS) entry which is preliminary data.</text>
</comment>
<dbReference type="InterPro" id="IPR011008">
    <property type="entry name" value="Dimeric_a/b-barrel"/>
</dbReference>
<protein>
    <recommendedName>
        <fullName evidence="4">EthD domain-containing protein</fullName>
    </recommendedName>
</protein>
<evidence type="ECO:0008006" key="4">
    <source>
        <dbReference type="Google" id="ProtNLM"/>
    </source>
</evidence>
<accession>A0ABP4EYF6</accession>
<feature type="region of interest" description="Disordered" evidence="1">
    <location>
        <begin position="152"/>
        <end position="179"/>
    </location>
</feature>
<proteinExistence type="predicted"/>
<keyword evidence="3" id="KW-1185">Reference proteome</keyword>
<reference evidence="3" key="1">
    <citation type="journal article" date="2019" name="Int. J. Syst. Evol. Microbiol.">
        <title>The Global Catalogue of Microorganisms (GCM) 10K type strain sequencing project: providing services to taxonomists for standard genome sequencing and annotation.</title>
        <authorList>
            <consortium name="The Broad Institute Genomics Platform"/>
            <consortium name="The Broad Institute Genome Sequencing Center for Infectious Disease"/>
            <person name="Wu L."/>
            <person name="Ma J."/>
        </authorList>
    </citation>
    <scope>NUCLEOTIDE SEQUENCE [LARGE SCALE GENOMIC DNA]</scope>
    <source>
        <strain evidence="3">JCM 11813</strain>
    </source>
</reference>
<organism evidence="2 3">
    <name type="scientific">Nocardioides aquiterrae</name>
    <dbReference type="NCBI Taxonomy" id="203799"/>
    <lineage>
        <taxon>Bacteria</taxon>
        <taxon>Bacillati</taxon>
        <taxon>Actinomycetota</taxon>
        <taxon>Actinomycetes</taxon>
        <taxon>Propionibacteriales</taxon>
        <taxon>Nocardioidaceae</taxon>
        <taxon>Nocardioides</taxon>
    </lineage>
</organism>
<sequence length="194" mass="21219">MPKNMFLLWGVEAGALHDAGLHAALADAGVRRLQLNVDDEPVAVAMRFGEFDEPVRAIVCTWDADPAAVRRALREVASEVHGYAVDERRRLDPPESWDGTRADALANVAILRRPADLEREEWIRRWMVEHTPVAIRTQATFGYVQNVVTAPSPTTRRGSTPWWRSCSRAPGSPTCTRSTAAAATTPSCTAGSAS</sequence>
<evidence type="ECO:0000313" key="2">
    <source>
        <dbReference type="EMBL" id="GAA1140174.1"/>
    </source>
</evidence>
<dbReference type="RefSeq" id="WP_343907336.1">
    <property type="nucleotide sequence ID" value="NZ_BAAAJE010000006.1"/>
</dbReference>
<evidence type="ECO:0000256" key="1">
    <source>
        <dbReference type="SAM" id="MobiDB-lite"/>
    </source>
</evidence>
<evidence type="ECO:0000313" key="3">
    <source>
        <dbReference type="Proteomes" id="UP001499979"/>
    </source>
</evidence>
<name>A0ABP4EYF6_9ACTN</name>
<dbReference type="EMBL" id="BAAAJE010000006">
    <property type="protein sequence ID" value="GAA1140174.1"/>
    <property type="molecule type" value="Genomic_DNA"/>
</dbReference>
<dbReference type="SUPFAM" id="SSF54909">
    <property type="entry name" value="Dimeric alpha+beta barrel"/>
    <property type="match status" value="1"/>
</dbReference>